<dbReference type="Proteomes" id="UP000663879">
    <property type="component" value="Unassembled WGS sequence"/>
</dbReference>
<protein>
    <recommendedName>
        <fullName evidence="7">MI domain-containing protein</fullName>
    </recommendedName>
</protein>
<evidence type="ECO:0000256" key="5">
    <source>
        <dbReference type="ARBA" id="ARBA00023242"/>
    </source>
</evidence>
<feature type="domain" description="MI" evidence="7">
    <location>
        <begin position="342"/>
        <end position="465"/>
    </location>
</feature>
<evidence type="ECO:0000256" key="1">
    <source>
        <dbReference type="ARBA" id="ARBA00004496"/>
    </source>
</evidence>
<dbReference type="GO" id="GO:0005634">
    <property type="term" value="C:nucleus"/>
    <property type="evidence" value="ECO:0007669"/>
    <property type="project" value="TreeGrafter"/>
</dbReference>
<dbReference type="SMART" id="SM00544">
    <property type="entry name" value="MA3"/>
    <property type="match status" value="2"/>
</dbReference>
<evidence type="ECO:0000259" key="7">
    <source>
        <dbReference type="PROSITE" id="PS51366"/>
    </source>
</evidence>
<evidence type="ECO:0000256" key="2">
    <source>
        <dbReference type="ARBA" id="ARBA00005497"/>
    </source>
</evidence>
<evidence type="ECO:0000256" key="6">
    <source>
        <dbReference type="SAM" id="MobiDB-lite"/>
    </source>
</evidence>
<dbReference type="InterPro" id="IPR039778">
    <property type="entry name" value="PDCD4"/>
</dbReference>
<evidence type="ECO:0000256" key="3">
    <source>
        <dbReference type="ARBA" id="ARBA00022490"/>
    </source>
</evidence>
<keyword evidence="5" id="KW-0539">Nucleus</keyword>
<keyword evidence="4" id="KW-0677">Repeat</keyword>
<dbReference type="OrthoDB" id="414546at2759"/>
<organism evidence="8 9">
    <name type="scientific">Brachionus calyciflorus</name>
    <dbReference type="NCBI Taxonomy" id="104777"/>
    <lineage>
        <taxon>Eukaryota</taxon>
        <taxon>Metazoa</taxon>
        <taxon>Spiralia</taxon>
        <taxon>Gnathifera</taxon>
        <taxon>Rotifera</taxon>
        <taxon>Eurotatoria</taxon>
        <taxon>Monogononta</taxon>
        <taxon>Pseudotrocha</taxon>
        <taxon>Ploima</taxon>
        <taxon>Brachionidae</taxon>
        <taxon>Brachionus</taxon>
    </lineage>
</organism>
<dbReference type="EMBL" id="CAJNOC010004865">
    <property type="protein sequence ID" value="CAF1035762.1"/>
    <property type="molecule type" value="Genomic_DNA"/>
</dbReference>
<comment type="subcellular location">
    <subcellularLocation>
        <location evidence="1">Cytoplasm</location>
    </subcellularLocation>
</comment>
<feature type="compositionally biased region" description="Low complexity" evidence="6">
    <location>
        <begin position="55"/>
        <end position="74"/>
    </location>
</feature>
<sequence>MPLSETNKALSQSIEDLIAQLDSPNVIDSNQVMTNTNSPNQANRKLLRGKRTTSLSLSTSNNNTNSNNTTQSNSFIRHNSNGANSVPLLQKNIITSKKYTKNLKSLNNRGLPKKNGGGGKHTWGTPGCELAEYYIDTKDPNYDSEEAGGVVLTGHNQDDFSNLKEIDLDDLDQEIKPIILEFFQNGDTIEVIDHLKVYQLNRIKSQLVAYFVQIALENNNTCKELMSRLLRDLTLEILNEFDYTLGFDLLLKNLKEITLDNPDAAEKTGTFIARAIADRVLTRQYIERFYDQQLYEENMPDVNDHLVFKAVESARLLVNMNDHLNQLSHIWGNKGGFLAVTELVDKIKEIIQELYDSRDLDEAIRCLKELNVPHFHHELVFEAIDFALQKANDNAIDLISDFFQRLCQSVIVTYDQFKIGVIRMIDIIQDVSLDVPNANILLEKMMNKCYAKGFVNESILDLLPNRSRKRFVSEGDGGRIKEDLY</sequence>
<dbReference type="GO" id="GO:0045892">
    <property type="term" value="P:negative regulation of DNA-templated transcription"/>
    <property type="evidence" value="ECO:0007669"/>
    <property type="project" value="InterPro"/>
</dbReference>
<dbReference type="PANTHER" id="PTHR12626:SF0">
    <property type="entry name" value="PROGRAMMED CELL DEATH PROTEIN 4"/>
    <property type="match status" value="1"/>
</dbReference>
<feature type="region of interest" description="Disordered" evidence="6">
    <location>
        <begin position="55"/>
        <end position="83"/>
    </location>
</feature>
<comment type="caution">
    <text evidence="8">The sequence shown here is derived from an EMBL/GenBank/DDBJ whole genome shotgun (WGS) entry which is preliminary data.</text>
</comment>
<dbReference type="Pfam" id="PF02847">
    <property type="entry name" value="MA3"/>
    <property type="match status" value="2"/>
</dbReference>
<proteinExistence type="inferred from homology"/>
<comment type="similarity">
    <text evidence="2">Belongs to the PDCD4 family.</text>
</comment>
<name>A0A814JBC1_9BILA</name>
<accession>A0A814JBC1</accession>
<evidence type="ECO:0000313" key="9">
    <source>
        <dbReference type="Proteomes" id="UP000663879"/>
    </source>
</evidence>
<reference evidence="8" key="1">
    <citation type="submission" date="2021-02" db="EMBL/GenBank/DDBJ databases">
        <authorList>
            <person name="Nowell W R."/>
        </authorList>
    </citation>
    <scope>NUCLEOTIDE SEQUENCE</scope>
    <source>
        <strain evidence="8">Ploen Becks lab</strain>
    </source>
</reference>
<evidence type="ECO:0000256" key="4">
    <source>
        <dbReference type="ARBA" id="ARBA00022737"/>
    </source>
</evidence>
<dbReference type="AlphaFoldDB" id="A0A814JBC1"/>
<dbReference type="InterPro" id="IPR003891">
    <property type="entry name" value="Initiation_fac_eIF4g_MI"/>
</dbReference>
<keyword evidence="3" id="KW-0963">Cytoplasm</keyword>
<dbReference type="Gene3D" id="1.25.40.180">
    <property type="match status" value="2"/>
</dbReference>
<dbReference type="GO" id="GO:0005829">
    <property type="term" value="C:cytosol"/>
    <property type="evidence" value="ECO:0007669"/>
    <property type="project" value="TreeGrafter"/>
</dbReference>
<dbReference type="InterPro" id="IPR016024">
    <property type="entry name" value="ARM-type_fold"/>
</dbReference>
<keyword evidence="9" id="KW-1185">Reference proteome</keyword>
<gene>
    <name evidence="8" type="ORF">OXX778_LOCUS18102</name>
</gene>
<dbReference type="SUPFAM" id="SSF48371">
    <property type="entry name" value="ARM repeat"/>
    <property type="match status" value="2"/>
</dbReference>
<feature type="domain" description="MI" evidence="7">
    <location>
        <begin position="170"/>
        <end position="291"/>
    </location>
</feature>
<dbReference type="PANTHER" id="PTHR12626">
    <property type="entry name" value="PROGRAMMED CELL DEATH 4"/>
    <property type="match status" value="1"/>
</dbReference>
<dbReference type="PROSITE" id="PS51366">
    <property type="entry name" value="MI"/>
    <property type="match status" value="2"/>
</dbReference>
<evidence type="ECO:0000313" key="8">
    <source>
        <dbReference type="EMBL" id="CAF1035762.1"/>
    </source>
</evidence>